<proteinExistence type="predicted"/>
<accession>A0A2K9LPZ4</accession>
<organism evidence="2 3">
    <name type="scientific">Ketobacter alkanivorans</name>
    <dbReference type="NCBI Taxonomy" id="1917421"/>
    <lineage>
        <taxon>Bacteria</taxon>
        <taxon>Pseudomonadati</taxon>
        <taxon>Pseudomonadota</taxon>
        <taxon>Gammaproteobacteria</taxon>
        <taxon>Pseudomonadales</taxon>
        <taxon>Ketobacteraceae</taxon>
        <taxon>Ketobacter</taxon>
    </lineage>
</organism>
<feature type="signal peptide" evidence="1">
    <location>
        <begin position="1"/>
        <end position="23"/>
    </location>
</feature>
<dbReference type="EMBL" id="CP022684">
    <property type="protein sequence ID" value="AUM12904.1"/>
    <property type="molecule type" value="Genomic_DNA"/>
</dbReference>
<sequence length="255" mass="28739">MLRTATRYFCLFIALIIVASAHAKPRCNDAEFPPIDGATGYQPRSHGSERCEGLYRSKISSGFEIISFTQHSRLPASKTLQISVPKDLLPADAQVNILGNALLPEIYYRMDSTFSARDPFLWPLTDVVERIDALKKQLGVVIWFEQKGRTVIVPAVVDDPSINPAPASEQRHWGHITLRAPMDIEAVYFYKQGDVNGHEVLLEQVYSARQPIEIAIPRWQPQFKDTGLLLVELELKPTDDDDWLSKTISLKVSSH</sequence>
<evidence type="ECO:0000313" key="3">
    <source>
        <dbReference type="Proteomes" id="UP000235116"/>
    </source>
</evidence>
<reference evidence="3" key="1">
    <citation type="submission" date="2017-08" db="EMBL/GenBank/DDBJ databases">
        <title>Direct submision.</title>
        <authorList>
            <person name="Kim S.-J."/>
            <person name="Rhee S.-K."/>
        </authorList>
    </citation>
    <scope>NUCLEOTIDE SEQUENCE [LARGE SCALE GENOMIC DNA]</scope>
    <source>
        <strain evidence="3">GI5</strain>
    </source>
</reference>
<dbReference type="RefSeq" id="WP_101894285.1">
    <property type="nucleotide sequence ID" value="NZ_CP022684.1"/>
</dbReference>
<gene>
    <name evidence="2" type="ORF">Kalk_10930</name>
</gene>
<dbReference type="AlphaFoldDB" id="A0A2K9LPZ4"/>
<feature type="chain" id="PRO_5014662421" evidence="1">
    <location>
        <begin position="24"/>
        <end position="255"/>
    </location>
</feature>
<dbReference type="OrthoDB" id="6397661at2"/>
<evidence type="ECO:0000313" key="2">
    <source>
        <dbReference type="EMBL" id="AUM12904.1"/>
    </source>
</evidence>
<keyword evidence="1" id="KW-0732">Signal</keyword>
<protein>
    <submittedName>
        <fullName evidence="2">Uncharacterized protein</fullName>
    </submittedName>
</protein>
<dbReference type="Proteomes" id="UP000235116">
    <property type="component" value="Chromosome"/>
</dbReference>
<evidence type="ECO:0000256" key="1">
    <source>
        <dbReference type="SAM" id="SignalP"/>
    </source>
</evidence>
<keyword evidence="3" id="KW-1185">Reference proteome</keyword>
<dbReference type="KEGG" id="kak:Kalk_10930"/>
<name>A0A2K9LPZ4_9GAMM</name>